<dbReference type="AlphaFoldDB" id="A0A5C3F0J3"/>
<evidence type="ECO:0000313" key="2">
    <source>
        <dbReference type="EMBL" id="SPO36959.1"/>
    </source>
</evidence>
<gene>
    <name evidence="2" type="ORF">PSFLO_02431</name>
</gene>
<organism evidence="2 3">
    <name type="scientific">Pseudozyma flocculosa</name>
    <dbReference type="NCBI Taxonomy" id="84751"/>
    <lineage>
        <taxon>Eukaryota</taxon>
        <taxon>Fungi</taxon>
        <taxon>Dikarya</taxon>
        <taxon>Basidiomycota</taxon>
        <taxon>Ustilaginomycotina</taxon>
        <taxon>Ustilaginomycetes</taxon>
        <taxon>Ustilaginales</taxon>
        <taxon>Ustilaginaceae</taxon>
        <taxon>Pseudozyma</taxon>
    </lineage>
</organism>
<feature type="region of interest" description="Disordered" evidence="1">
    <location>
        <begin position="55"/>
        <end position="123"/>
    </location>
</feature>
<name>A0A5C3F0J3_9BASI</name>
<reference evidence="2 3" key="1">
    <citation type="submission" date="2018-03" db="EMBL/GenBank/DDBJ databases">
        <authorList>
            <person name="Guldener U."/>
        </authorList>
    </citation>
    <scope>NUCLEOTIDE SEQUENCE [LARGE SCALE GENOMIC DNA]</scope>
    <source>
        <strain evidence="2 3">DAOM196992</strain>
    </source>
</reference>
<keyword evidence="3" id="KW-1185">Reference proteome</keyword>
<feature type="compositionally biased region" description="Polar residues" evidence="1">
    <location>
        <begin position="58"/>
        <end position="70"/>
    </location>
</feature>
<protein>
    <submittedName>
        <fullName evidence="2">Uncharacterized protein</fullName>
    </submittedName>
</protein>
<proteinExistence type="predicted"/>
<evidence type="ECO:0000256" key="1">
    <source>
        <dbReference type="SAM" id="MobiDB-lite"/>
    </source>
</evidence>
<dbReference type="EMBL" id="OOIP01000005">
    <property type="protein sequence ID" value="SPO36959.1"/>
    <property type="molecule type" value="Genomic_DNA"/>
</dbReference>
<evidence type="ECO:0000313" key="3">
    <source>
        <dbReference type="Proteomes" id="UP000323386"/>
    </source>
</evidence>
<accession>A0A5C3F0J3</accession>
<sequence length="206" mass="21461">MYGNGTLSPCLPRPAWPTRERLAGVACCKATDPGRRRSCGAGRSRWAAASLATAAGRTLNSRTSKASSRPQLDLARGSRGDQTVPGALILSTRALTAGSTGRMTTGPTQRTTTLPWPALHVGPGQPRTMPTLEEEEGSSHHRPGIWTSSALETTGTKADLCAASFEIGPAGATLGATRGWATGRTIGSSPGWTAMRVVRELGICHT</sequence>
<feature type="compositionally biased region" description="Low complexity" evidence="1">
    <location>
        <begin position="100"/>
        <end position="113"/>
    </location>
</feature>
<dbReference type="Proteomes" id="UP000323386">
    <property type="component" value="Unassembled WGS sequence"/>
</dbReference>